<dbReference type="AlphaFoldDB" id="A0A0A3IXX6"/>
<sequence>MDIRTWLGYEDLRGQFSRVDNIVNEILEHYKNSIYTLLNEHELHNSISELEKEIGNYSKNVYSEQLISWLNDEGFLFLSKLGSYLYEDNEVVAEKLEYLEYILSTEILGLEKYPEDGISVIIDVSEQVEEIILIEAKVVKQLNKLHYRRNITKYIEDDYKNLFETFDYYIDGLKEPYDKLLLNGFYSENVLENSYSNCKDSFYGCTIYNVGE</sequence>
<evidence type="ECO:0000313" key="2">
    <source>
        <dbReference type="Proteomes" id="UP000030595"/>
    </source>
</evidence>
<reference evidence="1 2" key="1">
    <citation type="submission" date="2014-02" db="EMBL/GenBank/DDBJ databases">
        <title>Draft genome sequence of Lysinibacillus massiliensis CCUG 49529.</title>
        <authorList>
            <person name="Zhang F."/>
            <person name="Wang G."/>
            <person name="Zhang L."/>
        </authorList>
    </citation>
    <scope>NUCLEOTIDE SEQUENCE [LARGE SCALE GENOMIC DNA]</scope>
    <source>
        <strain evidence="1 2">CCUG 49529</strain>
    </source>
</reference>
<accession>A0A0A3IXX6</accession>
<keyword evidence="2" id="KW-1185">Reference proteome</keyword>
<protein>
    <submittedName>
        <fullName evidence="1">Uncharacterized protein</fullName>
    </submittedName>
</protein>
<name>A0A0A3IXX6_9BACL</name>
<organism evidence="1 2">
    <name type="scientific">Ureibacillus massiliensis 4400831 = CIP 108448 = CCUG 49529</name>
    <dbReference type="NCBI Taxonomy" id="1211035"/>
    <lineage>
        <taxon>Bacteria</taxon>
        <taxon>Bacillati</taxon>
        <taxon>Bacillota</taxon>
        <taxon>Bacilli</taxon>
        <taxon>Bacillales</taxon>
        <taxon>Caryophanaceae</taxon>
        <taxon>Ureibacillus</taxon>
    </lineage>
</organism>
<dbReference type="RefSeq" id="WP_036178926.1">
    <property type="nucleotide sequence ID" value="NZ_AVCZ01000041.1"/>
</dbReference>
<gene>
    <name evidence="1" type="ORF">CD30_16390</name>
</gene>
<evidence type="ECO:0000313" key="1">
    <source>
        <dbReference type="EMBL" id="KGR89576.1"/>
    </source>
</evidence>
<dbReference type="Proteomes" id="UP000030595">
    <property type="component" value="Unassembled WGS sequence"/>
</dbReference>
<comment type="caution">
    <text evidence="1">The sequence shown here is derived from an EMBL/GenBank/DDBJ whole genome shotgun (WGS) entry which is preliminary data.</text>
</comment>
<proteinExistence type="predicted"/>
<dbReference type="EMBL" id="JPVQ01000041">
    <property type="protein sequence ID" value="KGR89576.1"/>
    <property type="molecule type" value="Genomic_DNA"/>
</dbReference>